<evidence type="ECO:0000313" key="2">
    <source>
        <dbReference type="EMBL" id="TGE27447.1"/>
    </source>
</evidence>
<reference evidence="2 3" key="1">
    <citation type="submission" date="2019-04" db="EMBL/GenBank/DDBJ databases">
        <authorList>
            <person name="Feng G."/>
            <person name="Zhang J."/>
            <person name="Zhu H."/>
        </authorList>
    </citation>
    <scope>NUCLEOTIDE SEQUENCE [LARGE SCALE GENOMIC DNA]</scope>
    <source>
        <strain evidence="2 3">9PBR-1</strain>
    </source>
</reference>
<evidence type="ECO:0000313" key="3">
    <source>
        <dbReference type="Proteomes" id="UP000298471"/>
    </source>
</evidence>
<dbReference type="Pfam" id="PF01872">
    <property type="entry name" value="RibD_C"/>
    <property type="match status" value="1"/>
</dbReference>
<dbReference type="AlphaFoldDB" id="A0A4Z0QBJ2"/>
<organism evidence="2 3">
    <name type="scientific">Hymenobacter metallicola</name>
    <dbReference type="NCBI Taxonomy" id="2563114"/>
    <lineage>
        <taxon>Bacteria</taxon>
        <taxon>Pseudomonadati</taxon>
        <taxon>Bacteroidota</taxon>
        <taxon>Cytophagia</taxon>
        <taxon>Cytophagales</taxon>
        <taxon>Hymenobacteraceae</taxon>
        <taxon>Hymenobacter</taxon>
    </lineage>
</organism>
<dbReference type="Proteomes" id="UP000298471">
    <property type="component" value="Unassembled WGS sequence"/>
</dbReference>
<dbReference type="GO" id="GO:0009231">
    <property type="term" value="P:riboflavin biosynthetic process"/>
    <property type="evidence" value="ECO:0007669"/>
    <property type="project" value="InterPro"/>
</dbReference>
<dbReference type="RefSeq" id="WP_135395421.1">
    <property type="nucleotide sequence ID" value="NZ_SRMB01000002.1"/>
</dbReference>
<gene>
    <name evidence="2" type="ORF">E5K02_13800</name>
</gene>
<feature type="domain" description="Bacterial bifunctional deaminase-reductase C-terminal" evidence="1">
    <location>
        <begin position="3"/>
        <end position="182"/>
    </location>
</feature>
<dbReference type="EMBL" id="SRMB01000002">
    <property type="protein sequence ID" value="TGE27447.1"/>
    <property type="molecule type" value="Genomic_DNA"/>
</dbReference>
<dbReference type="InterPro" id="IPR002734">
    <property type="entry name" value="RibDG_C"/>
</dbReference>
<dbReference type="OrthoDB" id="195113at2"/>
<dbReference type="InterPro" id="IPR024072">
    <property type="entry name" value="DHFR-like_dom_sf"/>
</dbReference>
<accession>A0A4Z0QBJ2</accession>
<dbReference type="Gene3D" id="3.40.430.10">
    <property type="entry name" value="Dihydrofolate Reductase, subunit A"/>
    <property type="match status" value="1"/>
</dbReference>
<dbReference type="SUPFAM" id="SSF53597">
    <property type="entry name" value="Dihydrofolate reductase-like"/>
    <property type="match status" value="1"/>
</dbReference>
<comment type="caution">
    <text evidence="2">The sequence shown here is derived from an EMBL/GenBank/DDBJ whole genome shotgun (WGS) entry which is preliminary data.</text>
</comment>
<protein>
    <submittedName>
        <fullName evidence="2">Dihydrofolate reductase</fullName>
    </submittedName>
</protein>
<keyword evidence="3" id="KW-1185">Reference proteome</keyword>
<name>A0A4Z0QBJ2_9BACT</name>
<proteinExistence type="predicted"/>
<dbReference type="GO" id="GO:0008703">
    <property type="term" value="F:5-amino-6-(5-phosphoribosylamino)uracil reductase activity"/>
    <property type="evidence" value="ECO:0007669"/>
    <property type="project" value="InterPro"/>
</dbReference>
<dbReference type="PANTHER" id="PTHR38011">
    <property type="entry name" value="DIHYDROFOLATE REDUCTASE FAMILY PROTEIN (AFU_ORTHOLOGUE AFUA_8G06820)"/>
    <property type="match status" value="1"/>
</dbReference>
<evidence type="ECO:0000259" key="1">
    <source>
        <dbReference type="Pfam" id="PF01872"/>
    </source>
</evidence>
<sequence>MRKLKLQVQLTLDGFIAGPNGEMDWMTFNWDEELKTYVAALTEPVDCLVLGRKLAEGFIPYWASVAADAANPEQAAGRKFTDTPKVVFSRTLAQTAWDNTVLAQGDLVAEITRLKEQPGQDLIAYGGATFVSALIQAGLIDEYHLFLNPAALGTGLPIFRELTAPQNFTLVNSTAFACGIVVLHYEPRRA</sequence>
<dbReference type="InterPro" id="IPR050765">
    <property type="entry name" value="Riboflavin_Biosynth_HTPR"/>
</dbReference>
<dbReference type="PANTHER" id="PTHR38011:SF11">
    <property type="entry name" value="2,5-DIAMINO-6-RIBOSYLAMINO-4(3H)-PYRIMIDINONE 5'-PHOSPHATE REDUCTASE"/>
    <property type="match status" value="1"/>
</dbReference>